<name>A0ABP0IFZ0_9DINO</name>
<feature type="signal peptide" evidence="2">
    <location>
        <begin position="1"/>
        <end position="17"/>
    </location>
</feature>
<keyword evidence="4" id="KW-1185">Reference proteome</keyword>
<protein>
    <submittedName>
        <fullName evidence="3">Uncharacterized protein</fullName>
    </submittedName>
</protein>
<evidence type="ECO:0000256" key="1">
    <source>
        <dbReference type="SAM" id="MobiDB-lite"/>
    </source>
</evidence>
<keyword evidence="2" id="KW-0732">Signal</keyword>
<organism evidence="3 4">
    <name type="scientific">Durusdinium trenchii</name>
    <dbReference type="NCBI Taxonomy" id="1381693"/>
    <lineage>
        <taxon>Eukaryota</taxon>
        <taxon>Sar</taxon>
        <taxon>Alveolata</taxon>
        <taxon>Dinophyceae</taxon>
        <taxon>Suessiales</taxon>
        <taxon>Symbiodiniaceae</taxon>
        <taxon>Durusdinium</taxon>
    </lineage>
</organism>
<feature type="chain" id="PRO_5045548159" evidence="2">
    <location>
        <begin position="18"/>
        <end position="893"/>
    </location>
</feature>
<feature type="compositionally biased region" description="Basic and acidic residues" evidence="1">
    <location>
        <begin position="432"/>
        <end position="445"/>
    </location>
</feature>
<reference evidence="3 4" key="1">
    <citation type="submission" date="2024-02" db="EMBL/GenBank/DDBJ databases">
        <authorList>
            <person name="Chen Y."/>
            <person name="Shah S."/>
            <person name="Dougan E. K."/>
            <person name="Thang M."/>
            <person name="Chan C."/>
        </authorList>
    </citation>
    <scope>NUCLEOTIDE SEQUENCE [LARGE SCALE GENOMIC DNA]</scope>
</reference>
<evidence type="ECO:0000256" key="2">
    <source>
        <dbReference type="SAM" id="SignalP"/>
    </source>
</evidence>
<proteinExistence type="predicted"/>
<evidence type="ECO:0000313" key="3">
    <source>
        <dbReference type="EMBL" id="CAK9000387.1"/>
    </source>
</evidence>
<accession>A0ABP0IFZ0</accession>
<feature type="region of interest" description="Disordered" evidence="1">
    <location>
        <begin position="405"/>
        <end position="452"/>
    </location>
</feature>
<dbReference type="SUPFAM" id="SSF54768">
    <property type="entry name" value="dsRNA-binding domain-like"/>
    <property type="match status" value="1"/>
</dbReference>
<gene>
    <name evidence="3" type="ORF">SCF082_LOCUS6464</name>
</gene>
<sequence>MAFLRLTMLLLCHRTLARTNRPSVQENIKNQWGYVVWGDHIDHDDYLRGMIAVANDFVCVGACGFTFDYFKELIQKQINAFTSSEQWYQVGKHFVMQLANNPGTIRDIVAGNALIKAKVDIATYNHWTDECRFCKPCTWCTPRFHCNDCGSYRVPRPNTHQPYFAFTVRARSREYTFSLTNDCHKRVSVALRYLPTGGSWTTLCWYSIGPGASITPSTNDQTLRTTNSIWYYYAETYDRDALWQGTDNTRTCRGRSLGMRKVSSVSGSKLMLRLTCNHRRLLNENQTEIVPEAEIPDQQLCLLAEDGLEGTLENDTDVKNVLAFPSHDEEEGVGGPLCTETHGLAFSEDGIAFEGLSKSRSLPGNYTEELDGEVKFSSPSCDETCAAIEESYQELKKKLEKIHGRPDVLTGNGQATEQEYSEKKRAASKPLSLEERAAKRARQESGENPAITPKTELNSLCMRIIGRFLKKGETVYICNRINMQYQATVQISCLPDEWGQRAWAGHLCPTKQKAEQSAAEIALKDIQDDPHLQEMARQPKGSAAAGPASLILQICIGDHQGCKGYRAKSERLPSYVLVLVPLGRPFFNAMAQPNNRHSSRLPQPMREAQAEMELSPYSLLFPTPLLQMPFELELTGAALPTYVQKEAQPGTRCRVSLPIYVRAEVLPLRPDTECLLIATRNGLPWGRGGDGLTAYASVNRSDFTFRTRIFGAFPQGVVRHSVERLRESEWNELSMVLSERMGIYWINGQMVASCSFEPGEVPASEVYLGLTSYGTSYRIRGFDVSRDPMLLQRVCSLEQMRHLQLFKEKVLTLTAHWHAEDLCISCTSLAGEHVASFESLQAMPLESLRECLREQLQLTRFHDLRLILADGTLLTEAHDLRPLCKLLKETKET</sequence>
<dbReference type="Proteomes" id="UP001642464">
    <property type="component" value="Unassembled WGS sequence"/>
</dbReference>
<evidence type="ECO:0000313" key="4">
    <source>
        <dbReference type="Proteomes" id="UP001642464"/>
    </source>
</evidence>
<comment type="caution">
    <text evidence="3">The sequence shown here is derived from an EMBL/GenBank/DDBJ whole genome shotgun (WGS) entry which is preliminary data.</text>
</comment>
<dbReference type="EMBL" id="CAXAMM010003558">
    <property type="protein sequence ID" value="CAK9000387.1"/>
    <property type="molecule type" value="Genomic_DNA"/>
</dbReference>